<organism evidence="5 6">
    <name type="scientific">Methanobacterium subterraneum</name>
    <dbReference type="NCBI Taxonomy" id="59277"/>
    <lineage>
        <taxon>Archaea</taxon>
        <taxon>Methanobacteriati</taxon>
        <taxon>Methanobacteriota</taxon>
        <taxon>Methanomada group</taxon>
        <taxon>Methanobacteria</taxon>
        <taxon>Methanobacteriales</taxon>
        <taxon>Methanobacteriaceae</taxon>
        <taxon>Methanobacterium</taxon>
    </lineage>
</organism>
<protein>
    <recommendedName>
        <fullName evidence="4">Glycosyltransferase 2-like domain-containing protein</fullName>
    </recommendedName>
</protein>
<evidence type="ECO:0000256" key="2">
    <source>
        <dbReference type="ARBA" id="ARBA00022676"/>
    </source>
</evidence>
<dbReference type="Pfam" id="PF00535">
    <property type="entry name" value="Glycos_transf_2"/>
    <property type="match status" value="1"/>
</dbReference>
<dbReference type="PANTHER" id="PTHR43179">
    <property type="entry name" value="RHAMNOSYLTRANSFERASE WBBL"/>
    <property type="match status" value="1"/>
</dbReference>
<dbReference type="OrthoDB" id="46222at2157"/>
<dbReference type="Proteomes" id="UP000232806">
    <property type="component" value="Chromosome"/>
</dbReference>
<dbReference type="Gene3D" id="3.90.550.10">
    <property type="entry name" value="Spore Coat Polysaccharide Biosynthesis Protein SpsA, Chain A"/>
    <property type="match status" value="1"/>
</dbReference>
<dbReference type="EMBL" id="CP017766">
    <property type="protein sequence ID" value="AUB56451.1"/>
    <property type="molecule type" value="Genomic_DNA"/>
</dbReference>
<dbReference type="AlphaFoldDB" id="A0A2H4VEE7"/>
<dbReference type="GO" id="GO:0016757">
    <property type="term" value="F:glycosyltransferase activity"/>
    <property type="evidence" value="ECO:0007669"/>
    <property type="project" value="UniProtKB-KW"/>
</dbReference>
<dbReference type="InterPro" id="IPR001173">
    <property type="entry name" value="Glyco_trans_2-like"/>
</dbReference>
<gene>
    <name evidence="5" type="ORF">BK007_10800</name>
</gene>
<dbReference type="Pfam" id="PF13641">
    <property type="entry name" value="Glyco_tranf_2_3"/>
    <property type="match status" value="1"/>
</dbReference>
<dbReference type="PANTHER" id="PTHR43179:SF12">
    <property type="entry name" value="GALACTOFURANOSYLTRANSFERASE GLFT2"/>
    <property type="match status" value="1"/>
</dbReference>
<accession>A0A2H4VEE7</accession>
<evidence type="ECO:0000256" key="3">
    <source>
        <dbReference type="ARBA" id="ARBA00022679"/>
    </source>
</evidence>
<dbReference type="RefSeq" id="WP_100906432.1">
    <property type="nucleotide sequence ID" value="NZ_CP017766.1"/>
</dbReference>
<keyword evidence="2" id="KW-0328">Glycosyltransferase</keyword>
<proteinExistence type="inferred from homology"/>
<evidence type="ECO:0000259" key="4">
    <source>
        <dbReference type="Pfam" id="PF00535"/>
    </source>
</evidence>
<dbReference type="InterPro" id="IPR029044">
    <property type="entry name" value="Nucleotide-diphossugar_trans"/>
</dbReference>
<evidence type="ECO:0000313" key="5">
    <source>
        <dbReference type="EMBL" id="AUB56451.1"/>
    </source>
</evidence>
<dbReference type="CDD" id="cd04186">
    <property type="entry name" value="GT_2_like_c"/>
    <property type="match status" value="1"/>
</dbReference>
<evidence type="ECO:0000256" key="1">
    <source>
        <dbReference type="ARBA" id="ARBA00006739"/>
    </source>
</evidence>
<keyword evidence="3" id="KW-0808">Transferase</keyword>
<name>A0A2H4VEE7_9EURY</name>
<reference evidence="5 6" key="1">
    <citation type="submission" date="2016-10" db="EMBL/GenBank/DDBJ databases">
        <title>Comparative genomics between deep and shallow subseafloor isolates.</title>
        <authorList>
            <person name="Ishii S."/>
            <person name="Miller J.R."/>
            <person name="Sutton G."/>
            <person name="Suzuki S."/>
            <person name="Methe B."/>
            <person name="Inagaki F."/>
            <person name="Imachi H."/>
        </authorList>
    </citation>
    <scope>NUCLEOTIDE SEQUENCE [LARGE SCALE GENOMIC DNA]</scope>
    <source>
        <strain evidence="5 6">MO-MB1</strain>
    </source>
</reference>
<comment type="similarity">
    <text evidence="1">Belongs to the glycosyltransferase 2 family.</text>
</comment>
<dbReference type="GeneID" id="35124442"/>
<dbReference type="SUPFAM" id="SSF53448">
    <property type="entry name" value="Nucleotide-diphospho-sugar transferases"/>
    <property type="match status" value="1"/>
</dbReference>
<sequence length="349" mass="40620">MNYPRVAIIILNWNGWKDTLECLESVYQINYPEYDVIIIDNNSDDSSIEKIEDYCAGKIKVESTFFNYQNKNPIKIFKYTNTELENSKLLETAHINSLNSHDKLTLIKNDKNYGFAWGNNIGIKHALKNLDIEYVLLLNNDTVVDKDFLTELVDVAKNNANVGFVGPKVYIYNDKNTLQVAGGAKVDLKHGEVDEIAYHQLDEGQFDHFLEPDYIGGTCILCSREVIEKIGMLDPTYFMYWEDADWCFRGRKHGYKSVYAFKSKIWHKYGASSDTPFKMYYFTRNRIYFVKKNNTRREFLRFSIFILAVTLSKSICQLIFKRDLKMSYAYLKGFFNGIILSDNSTDIKV</sequence>
<feature type="domain" description="Glycosyltransferase 2-like" evidence="4">
    <location>
        <begin position="8"/>
        <end position="61"/>
    </location>
</feature>
<evidence type="ECO:0000313" key="6">
    <source>
        <dbReference type="Proteomes" id="UP000232806"/>
    </source>
</evidence>